<keyword evidence="2" id="KW-1185">Reference proteome</keyword>
<dbReference type="GeneID" id="27363748"/>
<protein>
    <recommendedName>
        <fullName evidence="3">AB hydrolase-1 domain-containing protein</fullName>
    </recommendedName>
</protein>
<dbReference type="HOGENOM" id="CLU_2171071_0_0_1"/>
<dbReference type="VEuPathDB" id="FungiDB:PV06_11674"/>
<dbReference type="AlphaFoldDB" id="A0A0D2DK09"/>
<accession>A0A0D2DK09</accession>
<dbReference type="InterPro" id="IPR029058">
    <property type="entry name" value="AB_hydrolase_fold"/>
</dbReference>
<name>A0A0D2DK09_9EURO</name>
<dbReference type="OrthoDB" id="8119704at2759"/>
<sequence>MSVRDPNYVRWWIDQAAISPGEGLAEYAQFLSTLDSRPFLKRITVPMLILAPANSVATKLEEQRWIQSQVKGAQMEIIKNGGHEIYVGASQHCQNALIKFLDSLHNTCAI</sequence>
<evidence type="ECO:0008006" key="3">
    <source>
        <dbReference type="Google" id="ProtNLM"/>
    </source>
</evidence>
<reference evidence="1 2" key="1">
    <citation type="submission" date="2015-01" db="EMBL/GenBank/DDBJ databases">
        <title>The Genome Sequence of Exophiala oligosperma CBS72588.</title>
        <authorList>
            <consortium name="The Broad Institute Genomics Platform"/>
            <person name="Cuomo C."/>
            <person name="de Hoog S."/>
            <person name="Gorbushina A."/>
            <person name="Stielow B."/>
            <person name="Teixiera M."/>
            <person name="Abouelleil A."/>
            <person name="Chapman S.B."/>
            <person name="Priest M."/>
            <person name="Young S.K."/>
            <person name="Wortman J."/>
            <person name="Nusbaum C."/>
            <person name="Birren B."/>
        </authorList>
    </citation>
    <scope>NUCLEOTIDE SEQUENCE [LARGE SCALE GENOMIC DNA]</scope>
    <source>
        <strain evidence="1 2">CBS 72588</strain>
    </source>
</reference>
<evidence type="ECO:0000313" key="2">
    <source>
        <dbReference type="Proteomes" id="UP000053342"/>
    </source>
</evidence>
<dbReference type="SUPFAM" id="SSF53474">
    <property type="entry name" value="alpha/beta-Hydrolases"/>
    <property type="match status" value="1"/>
</dbReference>
<organism evidence="1 2">
    <name type="scientific">Exophiala oligosperma</name>
    <dbReference type="NCBI Taxonomy" id="215243"/>
    <lineage>
        <taxon>Eukaryota</taxon>
        <taxon>Fungi</taxon>
        <taxon>Dikarya</taxon>
        <taxon>Ascomycota</taxon>
        <taxon>Pezizomycotina</taxon>
        <taxon>Eurotiomycetes</taxon>
        <taxon>Chaetothyriomycetidae</taxon>
        <taxon>Chaetothyriales</taxon>
        <taxon>Herpotrichiellaceae</taxon>
        <taxon>Exophiala</taxon>
    </lineage>
</organism>
<dbReference type="EMBL" id="KN847381">
    <property type="protein sequence ID" value="KIW36019.1"/>
    <property type="molecule type" value="Genomic_DNA"/>
</dbReference>
<dbReference type="RefSeq" id="XP_016256235.1">
    <property type="nucleotide sequence ID" value="XM_016413385.1"/>
</dbReference>
<proteinExistence type="predicted"/>
<dbReference type="Proteomes" id="UP000053342">
    <property type="component" value="Unassembled WGS sequence"/>
</dbReference>
<dbReference type="STRING" id="215243.A0A0D2DK09"/>
<gene>
    <name evidence="1" type="ORF">PV06_11674</name>
</gene>
<evidence type="ECO:0000313" key="1">
    <source>
        <dbReference type="EMBL" id="KIW36019.1"/>
    </source>
</evidence>
<dbReference type="Gene3D" id="3.40.50.1820">
    <property type="entry name" value="alpha/beta hydrolase"/>
    <property type="match status" value="1"/>
</dbReference>